<name>A0A2P2E0L6_9LEPT</name>
<keyword evidence="3" id="KW-1134">Transmembrane beta strand</keyword>
<evidence type="ECO:0000256" key="3">
    <source>
        <dbReference type="ARBA" id="ARBA00022452"/>
    </source>
</evidence>
<keyword evidence="4" id="KW-0812">Transmembrane</keyword>
<evidence type="ECO:0000256" key="7">
    <source>
        <dbReference type="ARBA" id="ARBA00023237"/>
    </source>
</evidence>
<evidence type="ECO:0000256" key="6">
    <source>
        <dbReference type="ARBA" id="ARBA00023136"/>
    </source>
</evidence>
<dbReference type="Gene3D" id="2.40.160.60">
    <property type="entry name" value="Outer membrane protein transport protein (OMPP1/FadL/TodX)"/>
    <property type="match status" value="1"/>
</dbReference>
<accession>A0A2P2E0L6</accession>
<keyword evidence="7" id="KW-0998">Cell outer membrane</keyword>
<dbReference type="OrthoDB" id="342558at2"/>
<keyword evidence="5" id="KW-0732">Signal</keyword>
<sequence>MKRPILILILFLLPVILIAGSYGDVYGGFPRQSGMAGAVSSFVNNSSSPFYNIAGLARKNEQELIREKSADPTKEERQGFHELSLSYNYVDPRISTNLARRESLSETKDHHLTFGLTLNLNEIYKTNNRLRFGINLISPATGNLVTINDQNPNVPRPIQSGAANERPIILGGLAYEIWKDHLFFGIGFNAFLRGGGSILLKNVPISQNQSTPDQQVILQLKPIINPIFGLQFHWRNFDFGLSYRRETFLSVDPLATRAQTTLLGIQLDLDLALLDLYQPKVYTGGISYLHKERYRFGFDVNLEKWSEYRISRTKATYSGAPEVKDTTNLRFGFEYLWKPETSFRLGYARRPSAIGDTSGRANLLDFDRNIYTIGMSYTITDQTSSYLANLKKAIVLDLVLDYQTWTSREITKREPSPDNPNYSYGGKALHIGFGITTFL</sequence>
<keyword evidence="6" id="KW-0472">Membrane</keyword>
<dbReference type="RefSeq" id="WP_108976297.1">
    <property type="nucleotide sequence ID" value="NZ_BFBB01000004.1"/>
</dbReference>
<dbReference type="Pfam" id="PF03349">
    <property type="entry name" value="Toluene_X"/>
    <property type="match status" value="1"/>
</dbReference>
<evidence type="ECO:0000256" key="4">
    <source>
        <dbReference type="ARBA" id="ARBA00022692"/>
    </source>
</evidence>
<reference evidence="8 9" key="1">
    <citation type="submission" date="2018-02" db="EMBL/GenBank/DDBJ databases">
        <title>Novel Leptospira species isolated from soil and water in Japan.</title>
        <authorList>
            <person name="Nakao R."/>
            <person name="Masuzawa T."/>
        </authorList>
    </citation>
    <scope>NUCLEOTIDE SEQUENCE [LARGE SCALE GENOMIC DNA]</scope>
    <source>
        <strain evidence="8 9">YH101</strain>
    </source>
</reference>
<proteinExistence type="inferred from homology"/>
<comment type="similarity">
    <text evidence="2">Belongs to the OmpP1/FadL family.</text>
</comment>
<dbReference type="GO" id="GO:0009279">
    <property type="term" value="C:cell outer membrane"/>
    <property type="evidence" value="ECO:0007669"/>
    <property type="project" value="UniProtKB-SubCell"/>
</dbReference>
<dbReference type="Proteomes" id="UP000245133">
    <property type="component" value="Unassembled WGS sequence"/>
</dbReference>
<dbReference type="SUPFAM" id="SSF56935">
    <property type="entry name" value="Porins"/>
    <property type="match status" value="1"/>
</dbReference>
<organism evidence="8 9">
    <name type="scientific">Leptospira ryugenii</name>
    <dbReference type="NCBI Taxonomy" id="1917863"/>
    <lineage>
        <taxon>Bacteria</taxon>
        <taxon>Pseudomonadati</taxon>
        <taxon>Spirochaetota</taxon>
        <taxon>Spirochaetia</taxon>
        <taxon>Leptospirales</taxon>
        <taxon>Leptospiraceae</taxon>
        <taxon>Leptospira</taxon>
    </lineage>
</organism>
<evidence type="ECO:0000313" key="8">
    <source>
        <dbReference type="EMBL" id="GBF50412.1"/>
    </source>
</evidence>
<dbReference type="AlphaFoldDB" id="A0A2P2E0L6"/>
<protein>
    <submittedName>
        <fullName evidence="8">Transporter, Ompp1/FadL/TodX domain protein</fullName>
    </submittedName>
</protein>
<dbReference type="InterPro" id="IPR005017">
    <property type="entry name" value="OMPP1/FadL/TodX"/>
</dbReference>
<evidence type="ECO:0000256" key="1">
    <source>
        <dbReference type="ARBA" id="ARBA00004571"/>
    </source>
</evidence>
<comment type="caution">
    <text evidence="8">The sequence shown here is derived from an EMBL/GenBank/DDBJ whole genome shotgun (WGS) entry which is preliminary data.</text>
</comment>
<keyword evidence="9" id="KW-1185">Reference proteome</keyword>
<evidence type="ECO:0000313" key="9">
    <source>
        <dbReference type="Proteomes" id="UP000245133"/>
    </source>
</evidence>
<evidence type="ECO:0000256" key="2">
    <source>
        <dbReference type="ARBA" id="ARBA00008163"/>
    </source>
</evidence>
<gene>
    <name evidence="8" type="ORF">LPTSP4_19370</name>
</gene>
<comment type="subcellular location">
    <subcellularLocation>
        <location evidence="1">Cell outer membrane</location>
        <topology evidence="1">Multi-pass membrane protein</topology>
    </subcellularLocation>
</comment>
<dbReference type="EMBL" id="BFBB01000004">
    <property type="protein sequence ID" value="GBF50412.1"/>
    <property type="molecule type" value="Genomic_DNA"/>
</dbReference>
<evidence type="ECO:0000256" key="5">
    <source>
        <dbReference type="ARBA" id="ARBA00022729"/>
    </source>
</evidence>